<reference evidence="1" key="1">
    <citation type="submission" date="2018-05" db="EMBL/GenBank/DDBJ databases">
        <authorList>
            <person name="Lanie J.A."/>
            <person name="Ng W.-L."/>
            <person name="Kazmierczak K.M."/>
            <person name="Andrzejewski T.M."/>
            <person name="Davidsen T.M."/>
            <person name="Wayne K.J."/>
            <person name="Tettelin H."/>
            <person name="Glass J.I."/>
            <person name="Rusch D."/>
            <person name="Podicherti R."/>
            <person name="Tsui H.-C.T."/>
            <person name="Winkler M.E."/>
        </authorList>
    </citation>
    <scope>NUCLEOTIDE SEQUENCE</scope>
</reference>
<protein>
    <submittedName>
        <fullName evidence="1">Uncharacterized protein</fullName>
    </submittedName>
</protein>
<gene>
    <name evidence="1" type="ORF">METZ01_LOCUS459516</name>
</gene>
<sequence length="95" mass="10950">VDAFSRALIAGWLANCATPHDMVRPGFDTQWIHSRLNPVRPLTIRHNLPRITVQIVQAPEIRQFCSNRITVELPNIARITLKPRVVRQTFFILPE</sequence>
<organism evidence="1">
    <name type="scientific">marine metagenome</name>
    <dbReference type="NCBI Taxonomy" id="408172"/>
    <lineage>
        <taxon>unclassified sequences</taxon>
        <taxon>metagenomes</taxon>
        <taxon>ecological metagenomes</taxon>
    </lineage>
</organism>
<dbReference type="EMBL" id="UINC01191831">
    <property type="protein sequence ID" value="SVE06662.1"/>
    <property type="molecule type" value="Genomic_DNA"/>
</dbReference>
<name>A0A383AG09_9ZZZZ</name>
<evidence type="ECO:0000313" key="1">
    <source>
        <dbReference type="EMBL" id="SVE06662.1"/>
    </source>
</evidence>
<dbReference type="AlphaFoldDB" id="A0A383AG09"/>
<feature type="non-terminal residue" evidence="1">
    <location>
        <position position="1"/>
    </location>
</feature>
<accession>A0A383AG09</accession>
<proteinExistence type="predicted"/>